<evidence type="ECO:0000313" key="3">
    <source>
        <dbReference type="Proteomes" id="UP001211907"/>
    </source>
</evidence>
<comment type="caution">
    <text evidence="2">The sequence shown here is derived from an EMBL/GenBank/DDBJ whole genome shotgun (WGS) entry which is preliminary data.</text>
</comment>
<keyword evidence="3" id="KW-1185">Reference proteome</keyword>
<protein>
    <recommendedName>
        <fullName evidence="4">Adhesin domain-containing protein</fullName>
    </recommendedName>
</protein>
<keyword evidence="1" id="KW-1133">Transmembrane helix</keyword>
<keyword evidence="1" id="KW-0472">Membrane</keyword>
<evidence type="ECO:0008006" key="4">
    <source>
        <dbReference type="Google" id="ProtNLM"/>
    </source>
</evidence>
<sequence length="363" mass="37853">MEHKPLLNGSAENRTETCNSESCRSAPTIIVLDKRRRRIGACHMIALVLFALFIIPRVFSEFGIGFSTFRKSGSESISAALFDSLVVASSGAADVPVTISGTSGADAIVSYTIETNDRETEAAIKISADTTTIPNTLSVTILSPRRNSRTRIIVDIALPHDQLAAFKISADIGSVTYAKSAPDVKNSFKTVDIHVGSVHINAPLTTHLIDVSATVGSIHFDAPITGTADLIVNSNTGSISFSSLASVSVDSSIVLSSSTGSIHVESVLSGGFEKLNIDARTGSVNLNEVSPLNEAVVARIDARTGSVRAEFNGFKGQYSAVTRVGSVRVSGHDVHPGAGGKGSSKGWIGDIGVGKGIVDVSSN</sequence>
<evidence type="ECO:0000313" key="2">
    <source>
        <dbReference type="EMBL" id="KAJ3114232.1"/>
    </source>
</evidence>
<dbReference type="Proteomes" id="UP001211907">
    <property type="component" value="Unassembled WGS sequence"/>
</dbReference>
<gene>
    <name evidence="2" type="ORF">HK100_001726</name>
</gene>
<dbReference type="AlphaFoldDB" id="A0AAD5SXI5"/>
<feature type="transmembrane region" description="Helical" evidence="1">
    <location>
        <begin position="39"/>
        <end position="59"/>
    </location>
</feature>
<accession>A0AAD5SXI5</accession>
<proteinExistence type="predicted"/>
<keyword evidence="1" id="KW-0812">Transmembrane</keyword>
<name>A0AAD5SXI5_9FUNG</name>
<evidence type="ECO:0000256" key="1">
    <source>
        <dbReference type="SAM" id="Phobius"/>
    </source>
</evidence>
<organism evidence="2 3">
    <name type="scientific">Physocladia obscura</name>
    <dbReference type="NCBI Taxonomy" id="109957"/>
    <lineage>
        <taxon>Eukaryota</taxon>
        <taxon>Fungi</taxon>
        <taxon>Fungi incertae sedis</taxon>
        <taxon>Chytridiomycota</taxon>
        <taxon>Chytridiomycota incertae sedis</taxon>
        <taxon>Chytridiomycetes</taxon>
        <taxon>Chytridiales</taxon>
        <taxon>Chytriomycetaceae</taxon>
        <taxon>Physocladia</taxon>
    </lineage>
</organism>
<feature type="non-terminal residue" evidence="2">
    <location>
        <position position="363"/>
    </location>
</feature>
<dbReference type="EMBL" id="JADGJH010001385">
    <property type="protein sequence ID" value="KAJ3114232.1"/>
    <property type="molecule type" value="Genomic_DNA"/>
</dbReference>
<reference evidence="2" key="1">
    <citation type="submission" date="2020-05" db="EMBL/GenBank/DDBJ databases">
        <title>Phylogenomic resolution of chytrid fungi.</title>
        <authorList>
            <person name="Stajich J.E."/>
            <person name="Amses K."/>
            <person name="Simmons R."/>
            <person name="Seto K."/>
            <person name="Myers J."/>
            <person name="Bonds A."/>
            <person name="Quandt C.A."/>
            <person name="Barry K."/>
            <person name="Liu P."/>
            <person name="Grigoriev I."/>
            <person name="Longcore J.E."/>
            <person name="James T.Y."/>
        </authorList>
    </citation>
    <scope>NUCLEOTIDE SEQUENCE</scope>
    <source>
        <strain evidence="2">JEL0513</strain>
    </source>
</reference>